<gene>
    <name evidence="1" type="ORF">CARN7_0912</name>
</gene>
<protein>
    <recommendedName>
        <fullName evidence="2">Protein containing DUF484</fullName>
    </recommendedName>
</protein>
<sequence>MNPDNIAHYLSTHPEFFDHHPHLLTNVRVQHPFEGRAISIAERQILNLREKNALLETRLADFVRFGEENDQTAAKLHALALDLIAAKDLPELLAALYYHLQENFGLAHTYVRLWHIDQALSECALCEQSVIDWVQNMLHPQCGATLHPDALNWLGENGELLNSFATIPVRLQNITYGVLVLASKDAARFFPEMGTIYLQQMGQLTAAALLRMFPDLSGCASPVN</sequence>
<dbReference type="InterPro" id="IPR007435">
    <property type="entry name" value="DUF484"/>
</dbReference>
<comment type="caution">
    <text evidence="1">The sequence shown here is derived from an EMBL/GenBank/DDBJ whole genome shotgun (WGS) entry which is preliminary data.</text>
</comment>
<dbReference type="Pfam" id="PF04340">
    <property type="entry name" value="DUF484"/>
    <property type="match status" value="1"/>
</dbReference>
<dbReference type="AlphaFoldDB" id="E6QSC6"/>
<proteinExistence type="predicted"/>
<evidence type="ECO:0000313" key="1">
    <source>
        <dbReference type="EMBL" id="CBI10148.1"/>
    </source>
</evidence>
<reference evidence="1" key="1">
    <citation type="submission" date="2009-10" db="EMBL/GenBank/DDBJ databases">
        <title>Diversity of trophic interactions inside an arsenic-rich microbial ecosystem.</title>
        <authorList>
            <person name="Bertin P.N."/>
            <person name="Heinrich-Salmeron A."/>
            <person name="Pelletier E."/>
            <person name="Goulhen-Chollet F."/>
            <person name="Arsene-Ploetze F."/>
            <person name="Gallien S."/>
            <person name="Calteau A."/>
            <person name="Vallenet D."/>
            <person name="Casiot C."/>
            <person name="Chane-Woon-Ming B."/>
            <person name="Giloteaux L."/>
            <person name="Barakat M."/>
            <person name="Bonnefoy V."/>
            <person name="Bruneel O."/>
            <person name="Chandler M."/>
            <person name="Cleiss J."/>
            <person name="Duran R."/>
            <person name="Elbaz-Poulichet F."/>
            <person name="Fonknechten N."/>
            <person name="Lauga B."/>
            <person name="Mornico D."/>
            <person name="Ortet P."/>
            <person name="Schaeffer C."/>
            <person name="Siguier P."/>
            <person name="Alexander Thil Smith A."/>
            <person name="Van Dorsselaer A."/>
            <person name="Weissenbach J."/>
            <person name="Medigue C."/>
            <person name="Le Paslier D."/>
        </authorList>
    </citation>
    <scope>NUCLEOTIDE SEQUENCE</scope>
</reference>
<dbReference type="InterPro" id="IPR029016">
    <property type="entry name" value="GAF-like_dom_sf"/>
</dbReference>
<evidence type="ECO:0008006" key="2">
    <source>
        <dbReference type="Google" id="ProtNLM"/>
    </source>
</evidence>
<dbReference type="PANTHER" id="PTHR38765">
    <property type="entry name" value="DUF484 DOMAIN-CONTAINING PROTEIN"/>
    <property type="match status" value="1"/>
</dbReference>
<dbReference type="PANTHER" id="PTHR38765:SF1">
    <property type="entry name" value="DUF484 DOMAIN-CONTAINING PROTEIN"/>
    <property type="match status" value="1"/>
</dbReference>
<dbReference type="EMBL" id="CABR01000073">
    <property type="protein sequence ID" value="CBI10148.1"/>
    <property type="molecule type" value="Genomic_DNA"/>
</dbReference>
<accession>E6QSC6</accession>
<organism evidence="1">
    <name type="scientific">mine drainage metagenome</name>
    <dbReference type="NCBI Taxonomy" id="410659"/>
    <lineage>
        <taxon>unclassified sequences</taxon>
        <taxon>metagenomes</taxon>
        <taxon>ecological metagenomes</taxon>
    </lineage>
</organism>
<name>E6QSC6_9ZZZZ</name>
<dbReference type="SUPFAM" id="SSF55781">
    <property type="entry name" value="GAF domain-like"/>
    <property type="match status" value="1"/>
</dbReference>
<dbReference type="Gene3D" id="3.30.450.40">
    <property type="match status" value="1"/>
</dbReference>